<dbReference type="GO" id="GO:0016787">
    <property type="term" value="F:hydrolase activity"/>
    <property type="evidence" value="ECO:0007669"/>
    <property type="project" value="UniProtKB-KW"/>
</dbReference>
<keyword evidence="2" id="KW-1277">Toxin-antitoxin system</keyword>
<evidence type="ECO:0000313" key="8">
    <source>
        <dbReference type="Proteomes" id="UP000557307"/>
    </source>
</evidence>
<comment type="similarity">
    <text evidence="1">Belongs to the YoeB family.</text>
</comment>
<dbReference type="Pfam" id="PF06769">
    <property type="entry name" value="YoeB_toxin"/>
    <property type="match status" value="1"/>
</dbReference>
<evidence type="ECO:0000313" key="7">
    <source>
        <dbReference type="EMBL" id="MBB5282934.1"/>
    </source>
</evidence>
<dbReference type="EMBL" id="JACHGF010000002">
    <property type="protein sequence ID" value="MBB5282934.1"/>
    <property type="molecule type" value="Genomic_DNA"/>
</dbReference>
<evidence type="ECO:0000256" key="6">
    <source>
        <dbReference type="ARBA" id="ARBA00030388"/>
    </source>
</evidence>
<dbReference type="PANTHER" id="PTHR38039">
    <property type="entry name" value="TOXIN YOEB"/>
    <property type="match status" value="1"/>
</dbReference>
<evidence type="ECO:0000256" key="1">
    <source>
        <dbReference type="ARBA" id="ARBA00008172"/>
    </source>
</evidence>
<keyword evidence="3" id="KW-0540">Nuclease</keyword>
<keyword evidence="5 7" id="KW-0378">Hydrolase</keyword>
<dbReference type="SUPFAM" id="SSF143011">
    <property type="entry name" value="RelE-like"/>
    <property type="match status" value="1"/>
</dbReference>
<dbReference type="Proteomes" id="UP000557307">
    <property type="component" value="Unassembled WGS sequence"/>
</dbReference>
<dbReference type="InterPro" id="IPR009614">
    <property type="entry name" value="YoeB_toxin"/>
</dbReference>
<evidence type="ECO:0000256" key="5">
    <source>
        <dbReference type="ARBA" id="ARBA00022801"/>
    </source>
</evidence>
<comment type="caution">
    <text evidence="7">The sequence shown here is derived from an EMBL/GenBank/DDBJ whole genome shotgun (WGS) entry which is preliminary data.</text>
</comment>
<organism evidence="7 8">
    <name type="scientific">Rhabdobacter roseus</name>
    <dbReference type="NCBI Taxonomy" id="1655419"/>
    <lineage>
        <taxon>Bacteria</taxon>
        <taxon>Pseudomonadati</taxon>
        <taxon>Bacteroidota</taxon>
        <taxon>Cytophagia</taxon>
        <taxon>Cytophagales</taxon>
        <taxon>Cytophagaceae</taxon>
        <taxon>Rhabdobacter</taxon>
    </lineage>
</organism>
<reference evidence="7 8" key="1">
    <citation type="submission" date="2020-08" db="EMBL/GenBank/DDBJ databases">
        <title>Genomic Encyclopedia of Type Strains, Phase IV (KMG-IV): sequencing the most valuable type-strain genomes for metagenomic binning, comparative biology and taxonomic classification.</title>
        <authorList>
            <person name="Goeker M."/>
        </authorList>
    </citation>
    <scope>NUCLEOTIDE SEQUENCE [LARGE SCALE GENOMIC DNA]</scope>
    <source>
        <strain evidence="7 8">DSM 105074</strain>
    </source>
</reference>
<dbReference type="RefSeq" id="WP_184173707.1">
    <property type="nucleotide sequence ID" value="NZ_JACHGF010000002.1"/>
</dbReference>
<gene>
    <name evidence="7" type="ORF">HNQ92_001060</name>
</gene>
<sequence>MREIAFSAKAKEDLNYWKQTGNRKMQTKIQALLASIQQTPFSGIGKPEALKHTLSGLWSRRINQEHRLVYEVTDELIKVHSLKGHY</sequence>
<keyword evidence="8" id="KW-1185">Reference proteome</keyword>
<dbReference type="GO" id="GO:0004519">
    <property type="term" value="F:endonuclease activity"/>
    <property type="evidence" value="ECO:0007669"/>
    <property type="project" value="UniProtKB-KW"/>
</dbReference>
<dbReference type="AlphaFoldDB" id="A0A840THJ3"/>
<accession>A0A840THJ3</accession>
<dbReference type="Gene3D" id="3.30.2310.20">
    <property type="entry name" value="RelE-like"/>
    <property type="match status" value="1"/>
</dbReference>
<dbReference type="GO" id="GO:0045892">
    <property type="term" value="P:negative regulation of DNA-templated transcription"/>
    <property type="evidence" value="ECO:0007669"/>
    <property type="project" value="TreeGrafter"/>
</dbReference>
<dbReference type="NCBIfam" id="TIGR02116">
    <property type="entry name" value="toxin_Txe_YoeB"/>
    <property type="match status" value="1"/>
</dbReference>
<dbReference type="PANTHER" id="PTHR38039:SF1">
    <property type="entry name" value="TOXIN YOEB"/>
    <property type="match status" value="1"/>
</dbReference>
<evidence type="ECO:0000256" key="2">
    <source>
        <dbReference type="ARBA" id="ARBA00022649"/>
    </source>
</evidence>
<name>A0A840THJ3_9BACT</name>
<evidence type="ECO:0000256" key="3">
    <source>
        <dbReference type="ARBA" id="ARBA00022722"/>
    </source>
</evidence>
<dbReference type="GO" id="GO:0006401">
    <property type="term" value="P:RNA catabolic process"/>
    <property type="evidence" value="ECO:0007669"/>
    <property type="project" value="InterPro"/>
</dbReference>
<dbReference type="InterPro" id="IPR035093">
    <property type="entry name" value="RelE/ParE_toxin_dom_sf"/>
</dbReference>
<protein>
    <recommendedName>
        <fullName evidence="6">Putative mRNA interferase YoeB</fullName>
    </recommendedName>
</protein>
<evidence type="ECO:0000256" key="4">
    <source>
        <dbReference type="ARBA" id="ARBA00022759"/>
    </source>
</evidence>
<keyword evidence="4" id="KW-0255">Endonuclease</keyword>
<proteinExistence type="inferred from homology"/>